<gene>
    <name evidence="2" type="ORF">KY290_035071</name>
</gene>
<keyword evidence="3" id="KW-1185">Reference proteome</keyword>
<name>A0ABQ7U6A9_SOLTU</name>
<organism evidence="2 3">
    <name type="scientific">Solanum tuberosum</name>
    <name type="common">Potato</name>
    <dbReference type="NCBI Taxonomy" id="4113"/>
    <lineage>
        <taxon>Eukaryota</taxon>
        <taxon>Viridiplantae</taxon>
        <taxon>Streptophyta</taxon>
        <taxon>Embryophyta</taxon>
        <taxon>Tracheophyta</taxon>
        <taxon>Spermatophyta</taxon>
        <taxon>Magnoliopsida</taxon>
        <taxon>eudicotyledons</taxon>
        <taxon>Gunneridae</taxon>
        <taxon>Pentapetalae</taxon>
        <taxon>asterids</taxon>
        <taxon>lamiids</taxon>
        <taxon>Solanales</taxon>
        <taxon>Solanaceae</taxon>
        <taxon>Solanoideae</taxon>
        <taxon>Solaneae</taxon>
        <taxon>Solanum</taxon>
    </lineage>
</organism>
<dbReference type="Pfam" id="PF03732">
    <property type="entry name" value="Retrotrans_gag"/>
    <property type="match status" value="1"/>
</dbReference>
<evidence type="ECO:0000313" key="2">
    <source>
        <dbReference type="EMBL" id="KAH0742028.1"/>
    </source>
</evidence>
<dbReference type="Proteomes" id="UP000826656">
    <property type="component" value="Unassembled WGS sequence"/>
</dbReference>
<dbReference type="InterPro" id="IPR005162">
    <property type="entry name" value="Retrotrans_gag_dom"/>
</dbReference>
<sequence>MPRTKAYVSSDRGEAVPKKVAKTLDRGRGRAIGHGHRLAPTRGHAHVATPARGRVIEFSPEPQVEVVKDQVLPEFTAPLFQYTLLWMQGVFENFFKGGVTGTLQPLVVPAPGACAHIAPEGGKIKDVHEFLTLCHGMLEVVGIFDARGVFFIALQLYGPARECWRTYVRSEPVRYPPVEWDTFSSAFKDCFIPWSVREKSRLRFGDIRHGGLSVTEYEARFYEISKHSMTIVLYEAERVHKFARGLTFSTRSYVFRAAIERDSFQSIVSTTKEATLIVIEEFRVLRGAALLVKFLVPIFRGRGSHIGNSFFQHRGIIHASMPVVDSVQTSRGSYGSGRGGYSSSSSLSQKLYVLRSCYGCG</sequence>
<proteinExistence type="predicted"/>
<accession>A0ABQ7U6A9</accession>
<feature type="domain" description="Retrotransposon gag" evidence="1">
    <location>
        <begin position="152"/>
        <end position="247"/>
    </location>
</feature>
<protein>
    <recommendedName>
        <fullName evidence="1">Retrotransposon gag domain-containing protein</fullName>
    </recommendedName>
</protein>
<evidence type="ECO:0000259" key="1">
    <source>
        <dbReference type="Pfam" id="PF03732"/>
    </source>
</evidence>
<reference evidence="2 3" key="1">
    <citation type="journal article" date="2021" name="bioRxiv">
        <title>Chromosome-scale and haplotype-resolved genome assembly of a tetraploid potato cultivar.</title>
        <authorList>
            <person name="Sun H."/>
            <person name="Jiao W.-B."/>
            <person name="Krause K."/>
            <person name="Campoy J.A."/>
            <person name="Goel M."/>
            <person name="Folz-Donahue K."/>
            <person name="Kukat C."/>
            <person name="Huettel B."/>
            <person name="Schneeberger K."/>
        </authorList>
    </citation>
    <scope>NUCLEOTIDE SEQUENCE [LARGE SCALE GENOMIC DNA]</scope>
    <source>
        <strain evidence="2">SolTubOtavaFocal</strain>
        <tissue evidence="2">Leaves</tissue>
    </source>
</reference>
<comment type="caution">
    <text evidence="2">The sequence shown here is derived from an EMBL/GenBank/DDBJ whole genome shotgun (WGS) entry which is preliminary data.</text>
</comment>
<evidence type="ECO:0000313" key="3">
    <source>
        <dbReference type="Proteomes" id="UP000826656"/>
    </source>
</evidence>
<dbReference type="EMBL" id="JAIVGD010000026">
    <property type="protein sequence ID" value="KAH0742028.1"/>
    <property type="molecule type" value="Genomic_DNA"/>
</dbReference>